<dbReference type="AlphaFoldDB" id="Q97G18"/>
<accession>Q97G18</accession>
<protein>
    <submittedName>
        <fullName evidence="1">Uncharacterized protein</fullName>
    </submittedName>
</protein>
<dbReference type="Proteomes" id="UP000000814">
    <property type="component" value="Chromosome"/>
</dbReference>
<evidence type="ECO:0000313" key="1">
    <source>
        <dbReference type="EMBL" id="AAK80505.1"/>
    </source>
</evidence>
<sequence>MPWYELEIQETKALIESDKTKRRNYGLRKIRVFWSLDMAFLVSYAF</sequence>
<dbReference type="HOGENOM" id="CLU_3181837_0_0_9"/>
<reference evidence="1 2" key="1">
    <citation type="journal article" date="2001" name="J. Bacteriol.">
        <title>Genome sequence and comparative analysis of the solvent-producing bacterium Clostridium acetobutylicum.</title>
        <authorList>
            <person name="Nolling J."/>
            <person name="Breton G."/>
            <person name="Omelchenko M.V."/>
            <person name="Makarova K.S."/>
            <person name="Zeng Q."/>
            <person name="Gibson R."/>
            <person name="Lee H.M."/>
            <person name="Dubois J."/>
            <person name="Qiu D."/>
            <person name="Hitti J."/>
            <person name="Wolf Y.I."/>
            <person name="Tatusov R.L."/>
            <person name="Sabathe F."/>
            <person name="Doucette-Stamm L."/>
            <person name="Soucaille P."/>
            <person name="Daly M.J."/>
            <person name="Bennett G.N."/>
            <person name="Koonin E.V."/>
            <person name="Smith D.R."/>
        </authorList>
    </citation>
    <scope>NUCLEOTIDE SEQUENCE [LARGE SCALE GENOMIC DNA]</scope>
    <source>
        <strain evidence="2">ATCC 824 / DSM 792 / JCM 1419 / LMG 5710 / VKM B-1787</strain>
    </source>
</reference>
<dbReference type="KEGG" id="cac:CA_C2554"/>
<proteinExistence type="predicted"/>
<keyword evidence="2" id="KW-1185">Reference proteome</keyword>
<organism evidence="1 2">
    <name type="scientific">Clostridium acetobutylicum (strain ATCC 824 / DSM 792 / JCM 1419 / IAM 19013 / LMG 5710 / NBRC 13948 / NRRL B-527 / VKM B-1787 / 2291 / W)</name>
    <dbReference type="NCBI Taxonomy" id="272562"/>
    <lineage>
        <taxon>Bacteria</taxon>
        <taxon>Bacillati</taxon>
        <taxon>Bacillota</taxon>
        <taxon>Clostridia</taxon>
        <taxon>Eubacteriales</taxon>
        <taxon>Clostridiaceae</taxon>
        <taxon>Clostridium</taxon>
    </lineage>
</organism>
<dbReference type="PATRIC" id="fig|272562.8.peg.2746"/>
<gene>
    <name evidence="1" type="ordered locus">CA_C2554</name>
</gene>
<dbReference type="PIR" id="F97214">
    <property type="entry name" value="F97214"/>
</dbReference>
<dbReference type="EMBL" id="AE001437">
    <property type="protein sequence ID" value="AAK80505.1"/>
    <property type="molecule type" value="Genomic_DNA"/>
</dbReference>
<evidence type="ECO:0000313" key="2">
    <source>
        <dbReference type="Proteomes" id="UP000000814"/>
    </source>
</evidence>
<name>Q97G18_CLOAB</name>
<dbReference type="STRING" id="272562.CA_C2554"/>